<name>A0A1I5CLL3_9BACT</name>
<dbReference type="EMBL" id="FOVW01000002">
    <property type="protein sequence ID" value="SFN87889.1"/>
    <property type="molecule type" value="Genomic_DNA"/>
</dbReference>
<evidence type="ECO:0000313" key="1">
    <source>
        <dbReference type="EMBL" id="SFN87889.1"/>
    </source>
</evidence>
<sequence>MAVSHEKIYDYFFPLLKESGKKYRKTSLVKAKLAEPGQEVITKTSDGVEIKCKATKGDLLIENQTSTGEVYLMKGDKFEKRYQMKQALDKGWAVYQSNFPIQAIQLETKHLTDLGIDSEFEFETPWQDTMKALIGDFIVLSSDDSGFYRIAQKEFLETYKEV</sequence>
<accession>A0A1I5CLL3</accession>
<proteinExistence type="predicted"/>
<evidence type="ECO:0000313" key="2">
    <source>
        <dbReference type="Proteomes" id="UP000199564"/>
    </source>
</evidence>
<dbReference type="RefSeq" id="WP_091650547.1">
    <property type="nucleotide sequence ID" value="NZ_FOVW01000002.1"/>
</dbReference>
<gene>
    <name evidence="1" type="ORF">SAMN04488519_102314</name>
</gene>
<protein>
    <submittedName>
        <fullName evidence="1">Uncharacterized protein</fullName>
    </submittedName>
</protein>
<organism evidence="1 2">
    <name type="scientific">Algoriphagus ornithinivorans</name>
    <dbReference type="NCBI Taxonomy" id="226506"/>
    <lineage>
        <taxon>Bacteria</taxon>
        <taxon>Pseudomonadati</taxon>
        <taxon>Bacteroidota</taxon>
        <taxon>Cytophagia</taxon>
        <taxon>Cytophagales</taxon>
        <taxon>Cyclobacteriaceae</taxon>
        <taxon>Algoriphagus</taxon>
    </lineage>
</organism>
<reference evidence="2" key="1">
    <citation type="submission" date="2016-10" db="EMBL/GenBank/DDBJ databases">
        <authorList>
            <person name="Varghese N."/>
            <person name="Submissions S."/>
        </authorList>
    </citation>
    <scope>NUCLEOTIDE SEQUENCE [LARGE SCALE GENOMIC DNA]</scope>
    <source>
        <strain evidence="2">DSM 15282</strain>
    </source>
</reference>
<dbReference type="AlphaFoldDB" id="A0A1I5CLL3"/>
<dbReference type="Proteomes" id="UP000199564">
    <property type="component" value="Unassembled WGS sequence"/>
</dbReference>
<keyword evidence="2" id="KW-1185">Reference proteome</keyword>